<dbReference type="GO" id="GO:0051903">
    <property type="term" value="F:S-(hydroxymethyl)glutathione dehydrogenase [NAD(P)+] activity"/>
    <property type="evidence" value="ECO:0007669"/>
    <property type="project" value="TreeGrafter"/>
</dbReference>
<evidence type="ECO:0000256" key="8">
    <source>
        <dbReference type="ARBA" id="ARBA00074845"/>
    </source>
</evidence>
<dbReference type="PANTHER" id="PTHR43880:SF32">
    <property type="entry name" value="S-(HYDROXYMETHYL)GLUTATHIONE DEHYDROGENASE"/>
    <property type="match status" value="1"/>
</dbReference>
<dbReference type="Gene3D" id="3.40.50.720">
    <property type="entry name" value="NAD(P)-binding Rossmann-like Domain"/>
    <property type="match status" value="1"/>
</dbReference>
<reference evidence="11" key="1">
    <citation type="submission" date="2023-06" db="EMBL/GenBank/DDBJ databases">
        <title>Male Hemibagrus guttatus genome.</title>
        <authorList>
            <person name="Bian C."/>
        </authorList>
    </citation>
    <scope>NUCLEOTIDE SEQUENCE</scope>
    <source>
        <strain evidence="11">Male_cb2023</strain>
        <tissue evidence="11">Muscle</tissue>
    </source>
</reference>
<evidence type="ECO:0000256" key="5">
    <source>
        <dbReference type="ARBA" id="ARBA00023027"/>
    </source>
</evidence>
<dbReference type="GO" id="GO:0008270">
    <property type="term" value="F:zinc ion binding"/>
    <property type="evidence" value="ECO:0007669"/>
    <property type="project" value="InterPro"/>
</dbReference>
<dbReference type="EMBL" id="JAUCMX010000009">
    <property type="protein sequence ID" value="KAK3536047.1"/>
    <property type="molecule type" value="Genomic_DNA"/>
</dbReference>
<comment type="cofactor">
    <cofactor evidence="1 9">
        <name>Zn(2+)</name>
        <dbReference type="ChEBI" id="CHEBI:29105"/>
    </cofactor>
</comment>
<dbReference type="Proteomes" id="UP001274896">
    <property type="component" value="Unassembled WGS sequence"/>
</dbReference>
<keyword evidence="4" id="KW-0560">Oxidoreductase</keyword>
<dbReference type="Pfam" id="PF00107">
    <property type="entry name" value="ADH_zinc_N"/>
    <property type="match status" value="1"/>
</dbReference>
<protein>
    <recommendedName>
        <fullName evidence="8">Alcohol dehydrogenase 6</fullName>
    </recommendedName>
</protein>
<evidence type="ECO:0000313" key="12">
    <source>
        <dbReference type="Proteomes" id="UP001274896"/>
    </source>
</evidence>
<dbReference type="InterPro" id="IPR020843">
    <property type="entry name" value="ER"/>
</dbReference>
<proteinExistence type="inferred from homology"/>
<dbReference type="InterPro" id="IPR002328">
    <property type="entry name" value="ADH_Zn_CS"/>
</dbReference>
<dbReference type="PANTHER" id="PTHR43880">
    <property type="entry name" value="ALCOHOL DEHYDROGENASE"/>
    <property type="match status" value="1"/>
</dbReference>
<evidence type="ECO:0000256" key="3">
    <source>
        <dbReference type="ARBA" id="ARBA00022833"/>
    </source>
</evidence>
<organism evidence="11 12">
    <name type="scientific">Hemibagrus guttatus</name>
    <dbReference type="NCBI Taxonomy" id="175788"/>
    <lineage>
        <taxon>Eukaryota</taxon>
        <taxon>Metazoa</taxon>
        <taxon>Chordata</taxon>
        <taxon>Craniata</taxon>
        <taxon>Vertebrata</taxon>
        <taxon>Euteleostomi</taxon>
        <taxon>Actinopterygii</taxon>
        <taxon>Neopterygii</taxon>
        <taxon>Teleostei</taxon>
        <taxon>Ostariophysi</taxon>
        <taxon>Siluriformes</taxon>
        <taxon>Bagridae</taxon>
        <taxon>Hemibagrus</taxon>
    </lineage>
</organism>
<dbReference type="GO" id="GO:0046294">
    <property type="term" value="P:formaldehyde catabolic process"/>
    <property type="evidence" value="ECO:0007669"/>
    <property type="project" value="TreeGrafter"/>
</dbReference>
<comment type="caution">
    <text evidence="11">The sequence shown here is derived from an EMBL/GenBank/DDBJ whole genome shotgun (WGS) entry which is preliminary data.</text>
</comment>
<dbReference type="SMART" id="SM00829">
    <property type="entry name" value="PKS_ER"/>
    <property type="match status" value="1"/>
</dbReference>
<dbReference type="InterPro" id="IPR013154">
    <property type="entry name" value="ADH-like_N"/>
</dbReference>
<evidence type="ECO:0000256" key="7">
    <source>
        <dbReference type="ARBA" id="ARBA00061014"/>
    </source>
</evidence>
<evidence type="ECO:0000256" key="9">
    <source>
        <dbReference type="RuleBase" id="RU361277"/>
    </source>
</evidence>
<keyword evidence="12" id="KW-1185">Reference proteome</keyword>
<comment type="function">
    <text evidence="6">Alcohol dehydrogenase. Catalyzes the NAD-dependent oxidation of primary alcohols to the corresponding aldehydes. Oxidizes secondary alcohols to the corresponding ketones.</text>
</comment>
<feature type="domain" description="Enoyl reductase (ER)" evidence="10">
    <location>
        <begin position="19"/>
        <end position="372"/>
    </location>
</feature>
<dbReference type="PROSITE" id="PS00059">
    <property type="entry name" value="ADH_ZINC"/>
    <property type="match status" value="1"/>
</dbReference>
<dbReference type="FunFam" id="3.90.180.10:FF:000007">
    <property type="entry name" value="Alcohol dehydrogenase 6"/>
    <property type="match status" value="1"/>
</dbReference>
<comment type="similarity">
    <text evidence="7">Belongs to the zinc-containing alcohol dehydrogenase family. Class-V subfamily.</text>
</comment>
<keyword evidence="2 9" id="KW-0479">Metal-binding</keyword>
<dbReference type="GO" id="GO:0004022">
    <property type="term" value="F:alcohol dehydrogenase (NAD+) activity"/>
    <property type="evidence" value="ECO:0007669"/>
    <property type="project" value="UniProtKB-ARBA"/>
</dbReference>
<dbReference type="Gene3D" id="3.90.180.10">
    <property type="entry name" value="Medium-chain alcohol dehydrogenases, catalytic domain"/>
    <property type="match status" value="1"/>
</dbReference>
<evidence type="ECO:0000256" key="1">
    <source>
        <dbReference type="ARBA" id="ARBA00001947"/>
    </source>
</evidence>
<dbReference type="Pfam" id="PF08240">
    <property type="entry name" value="ADH_N"/>
    <property type="match status" value="1"/>
</dbReference>
<evidence type="ECO:0000256" key="6">
    <source>
        <dbReference type="ARBA" id="ARBA00055159"/>
    </source>
</evidence>
<sequence>MGTENKVIKCKAAVAWEPGKPVSVEEVEVAPPKEHEVRIKIAASGVCHTDLTYLYDCGKGVQTRPFPLILGHEGSGVVESVGPGVTTVQPGDNVIPLFLPQCFECEFCLSPKTNLCYKNWRKTQQCVLADGTSRITCKGQQVYQFLGVSTFCEYTVVPEYNVAKIHQDAALDKVCLLGCGVTTGYGAALNAAKVERGTVCAVFGLGAVGLATVMGCKAAGASRIIGVDINVEKREVAKTFGVTEFVNPNDHNKPIQEVLMEMTSGGVDYSFECVGNVTLMRAVFESCRAAWGTCVIVGWNETDSLSLAPIDVLMGRTLKGTYFGGWKSVCSVPKLVEDYMSGRIMLDEFVTHTLPLEEVNHAFHLMTKGKRIQTCPDLSAVLAKQSLLLPPFIIHSPF</sequence>
<gene>
    <name evidence="11" type="ORF">QTP70_025648</name>
</gene>
<evidence type="ECO:0000313" key="11">
    <source>
        <dbReference type="EMBL" id="KAK3536047.1"/>
    </source>
</evidence>
<dbReference type="AlphaFoldDB" id="A0AAE0QZM1"/>
<dbReference type="InterPro" id="IPR011032">
    <property type="entry name" value="GroES-like_sf"/>
</dbReference>
<dbReference type="SUPFAM" id="SSF50129">
    <property type="entry name" value="GroES-like"/>
    <property type="match status" value="2"/>
</dbReference>
<evidence type="ECO:0000256" key="2">
    <source>
        <dbReference type="ARBA" id="ARBA00022723"/>
    </source>
</evidence>
<dbReference type="InterPro" id="IPR036291">
    <property type="entry name" value="NAD(P)-bd_dom_sf"/>
</dbReference>
<dbReference type="FunFam" id="3.40.50.720:FF:000003">
    <property type="entry name" value="S-(hydroxymethyl)glutathione dehydrogenase"/>
    <property type="match status" value="1"/>
</dbReference>
<name>A0AAE0QZM1_9TELE</name>
<keyword evidence="5" id="KW-0520">NAD</keyword>
<evidence type="ECO:0000259" key="10">
    <source>
        <dbReference type="SMART" id="SM00829"/>
    </source>
</evidence>
<dbReference type="GO" id="GO:0005829">
    <property type="term" value="C:cytosol"/>
    <property type="evidence" value="ECO:0007669"/>
    <property type="project" value="TreeGrafter"/>
</dbReference>
<keyword evidence="3 9" id="KW-0862">Zinc</keyword>
<accession>A0AAE0QZM1</accession>
<dbReference type="SUPFAM" id="SSF51735">
    <property type="entry name" value="NAD(P)-binding Rossmann-fold domains"/>
    <property type="match status" value="1"/>
</dbReference>
<dbReference type="InterPro" id="IPR013149">
    <property type="entry name" value="ADH-like_C"/>
</dbReference>
<evidence type="ECO:0000256" key="4">
    <source>
        <dbReference type="ARBA" id="ARBA00023002"/>
    </source>
</evidence>